<organism evidence="1 2">
    <name type="scientific">Dendryphion nanum</name>
    <dbReference type="NCBI Taxonomy" id="256645"/>
    <lineage>
        <taxon>Eukaryota</taxon>
        <taxon>Fungi</taxon>
        <taxon>Dikarya</taxon>
        <taxon>Ascomycota</taxon>
        <taxon>Pezizomycotina</taxon>
        <taxon>Dothideomycetes</taxon>
        <taxon>Pleosporomycetidae</taxon>
        <taxon>Pleosporales</taxon>
        <taxon>Torulaceae</taxon>
        <taxon>Dendryphion</taxon>
    </lineage>
</organism>
<accession>A0A9P9DWZ8</accession>
<dbReference type="Proteomes" id="UP000700596">
    <property type="component" value="Unassembled WGS sequence"/>
</dbReference>
<comment type="caution">
    <text evidence="1">The sequence shown here is derived from an EMBL/GenBank/DDBJ whole genome shotgun (WGS) entry which is preliminary data.</text>
</comment>
<evidence type="ECO:0000313" key="2">
    <source>
        <dbReference type="Proteomes" id="UP000700596"/>
    </source>
</evidence>
<dbReference type="EMBL" id="JAGMWT010000006">
    <property type="protein sequence ID" value="KAH7126943.1"/>
    <property type="molecule type" value="Genomic_DNA"/>
</dbReference>
<name>A0A9P9DWZ8_9PLEO</name>
<protein>
    <submittedName>
        <fullName evidence="1">Uncharacterized protein</fullName>
    </submittedName>
</protein>
<sequence>MSELGTQRKVGDSLRAAGCSAWLRCLGEVYEWQTGSPQNAPTDCIRIGLTQITRAMKRPQREDASVFPSHPCHISDPCTAQGRPTLTTARPSSPLLFLKLGLPQLTAWAMPCAGLPSSLHHRQKVRRLTDIFAFWQSNPTYINLSPPNRHQHLVSSNSNIQPTQIPLLYCLQYYSQDPSQALESCYQPYYYSIVLLLLPTYQFHHLRHQRHQPSPQTTTQPIQWPSSATRPTWQHRTFLPARDPHPLVLFLRFLRNKRYRLPTYQPTYAYQPLTLQYLSLFRTATDFLAQFFRIDIHPDIFYHPSLHGLPTTFP</sequence>
<reference evidence="1" key="1">
    <citation type="journal article" date="2021" name="Nat. Commun.">
        <title>Genetic determinants of endophytism in the Arabidopsis root mycobiome.</title>
        <authorList>
            <person name="Mesny F."/>
            <person name="Miyauchi S."/>
            <person name="Thiergart T."/>
            <person name="Pickel B."/>
            <person name="Atanasova L."/>
            <person name="Karlsson M."/>
            <person name="Huettel B."/>
            <person name="Barry K.W."/>
            <person name="Haridas S."/>
            <person name="Chen C."/>
            <person name="Bauer D."/>
            <person name="Andreopoulos W."/>
            <person name="Pangilinan J."/>
            <person name="LaButti K."/>
            <person name="Riley R."/>
            <person name="Lipzen A."/>
            <person name="Clum A."/>
            <person name="Drula E."/>
            <person name="Henrissat B."/>
            <person name="Kohler A."/>
            <person name="Grigoriev I.V."/>
            <person name="Martin F.M."/>
            <person name="Hacquard S."/>
        </authorList>
    </citation>
    <scope>NUCLEOTIDE SEQUENCE</scope>
    <source>
        <strain evidence="1">MPI-CAGE-CH-0243</strain>
    </source>
</reference>
<keyword evidence="2" id="KW-1185">Reference proteome</keyword>
<proteinExistence type="predicted"/>
<gene>
    <name evidence="1" type="ORF">B0J11DRAFT_290157</name>
</gene>
<dbReference type="AlphaFoldDB" id="A0A9P9DWZ8"/>
<evidence type="ECO:0000313" key="1">
    <source>
        <dbReference type="EMBL" id="KAH7126943.1"/>
    </source>
</evidence>